<dbReference type="GO" id="GO:0032259">
    <property type="term" value="P:methylation"/>
    <property type="evidence" value="ECO:0007669"/>
    <property type="project" value="UniProtKB-KW"/>
</dbReference>
<keyword evidence="2" id="KW-0808">Transferase</keyword>
<accession>A0A1T3NJW0</accession>
<evidence type="ECO:0000256" key="2">
    <source>
        <dbReference type="ARBA" id="ARBA00022679"/>
    </source>
</evidence>
<dbReference type="EMBL" id="MWQN01000004">
    <property type="protein sequence ID" value="OPC76990.1"/>
    <property type="molecule type" value="Genomic_DNA"/>
</dbReference>
<keyword evidence="5" id="KW-1185">Reference proteome</keyword>
<dbReference type="SUPFAM" id="SSF53335">
    <property type="entry name" value="S-adenosyl-L-methionine-dependent methyltransferases"/>
    <property type="match status" value="1"/>
</dbReference>
<comment type="caution">
    <text evidence="4">The sequence shown here is derived from an EMBL/GenBank/DDBJ whole genome shotgun (WGS) entry which is preliminary data.</text>
</comment>
<evidence type="ECO:0000259" key="3">
    <source>
        <dbReference type="Pfam" id="PF13649"/>
    </source>
</evidence>
<dbReference type="OrthoDB" id="9797252at2"/>
<dbReference type="GO" id="GO:0008168">
    <property type="term" value="F:methyltransferase activity"/>
    <property type="evidence" value="ECO:0007669"/>
    <property type="project" value="UniProtKB-KW"/>
</dbReference>
<evidence type="ECO:0000313" key="5">
    <source>
        <dbReference type="Proteomes" id="UP000190037"/>
    </source>
</evidence>
<evidence type="ECO:0000256" key="1">
    <source>
        <dbReference type="ARBA" id="ARBA00022603"/>
    </source>
</evidence>
<dbReference type="Gene3D" id="3.40.50.150">
    <property type="entry name" value="Vaccinia Virus protein VP39"/>
    <property type="match status" value="1"/>
</dbReference>
<reference evidence="4 5" key="1">
    <citation type="submission" date="2017-03" db="EMBL/GenBank/DDBJ databases">
        <title>Draft genome sequence of Streptomyces scabrisporus NF3, endophyte isolated from Amphipterygium adstringens.</title>
        <authorList>
            <person name="Vazquez M."/>
            <person name="Ceapa C.D."/>
            <person name="Rodriguez Luna D."/>
            <person name="Sanchez Esquivel S."/>
        </authorList>
    </citation>
    <scope>NUCLEOTIDE SEQUENCE [LARGE SCALE GENOMIC DNA]</scope>
    <source>
        <strain evidence="4 5">NF3</strain>
    </source>
</reference>
<name>A0A1T3NJW0_9ACTN</name>
<proteinExistence type="predicted"/>
<dbReference type="InterPro" id="IPR051052">
    <property type="entry name" value="Diverse_substrate_MTase"/>
</dbReference>
<protein>
    <recommendedName>
        <fullName evidence="3">Methyltransferase domain-containing protein</fullName>
    </recommendedName>
</protein>
<dbReference type="InterPro" id="IPR029063">
    <property type="entry name" value="SAM-dependent_MTases_sf"/>
</dbReference>
<dbReference type="PANTHER" id="PTHR44942">
    <property type="entry name" value="METHYLTRANSF_11 DOMAIN-CONTAINING PROTEIN"/>
    <property type="match status" value="1"/>
</dbReference>
<keyword evidence="1" id="KW-0489">Methyltransferase</keyword>
<evidence type="ECO:0000313" key="4">
    <source>
        <dbReference type="EMBL" id="OPC76990.1"/>
    </source>
</evidence>
<organism evidence="4 5">
    <name type="scientific">Embleya scabrispora</name>
    <dbReference type="NCBI Taxonomy" id="159449"/>
    <lineage>
        <taxon>Bacteria</taxon>
        <taxon>Bacillati</taxon>
        <taxon>Actinomycetota</taxon>
        <taxon>Actinomycetes</taxon>
        <taxon>Kitasatosporales</taxon>
        <taxon>Streptomycetaceae</taxon>
        <taxon>Embleya</taxon>
    </lineage>
</organism>
<gene>
    <name evidence="4" type="ORF">B4N89_41120</name>
</gene>
<dbReference type="Proteomes" id="UP000190037">
    <property type="component" value="Unassembled WGS sequence"/>
</dbReference>
<dbReference type="PANTHER" id="PTHR44942:SF4">
    <property type="entry name" value="METHYLTRANSFERASE TYPE 11 DOMAIN-CONTAINING PROTEIN"/>
    <property type="match status" value="1"/>
</dbReference>
<feature type="domain" description="Methyltransferase" evidence="3">
    <location>
        <begin position="88"/>
        <end position="178"/>
    </location>
</feature>
<dbReference type="CDD" id="cd02440">
    <property type="entry name" value="AdoMet_MTases"/>
    <property type="match status" value="1"/>
</dbReference>
<dbReference type="InterPro" id="IPR041698">
    <property type="entry name" value="Methyltransf_25"/>
</dbReference>
<sequence length="311" mass="34979">MRAIRLSRISTSRRQRVSGCGKPVASLWTRLIACAFVTDDPETRPNRYDLGRVFDEVPELYDRVRPGYPDELFADLAAVTGLDHRSSVLEVGCGTGQATRSLAARGCSVTAVEAGVDMAAFARNRLASFHNVEVETSTFEEWDNRGRRFDVLVAASSWHWVDPLIGRRRAHDVLHPGGWMALLGHVVVRRPGEPEVYAETADLHERFYPGNPDWGHPPLEEDVRGTDEGWGPVDDPGGLFGPTVVRWYPTVQWFDGEGFADLLRSQSLYRRLDRDVREPLLDAIAERIRTRMGDRASRRYLSVLRVGQRAG</sequence>
<dbReference type="Pfam" id="PF13649">
    <property type="entry name" value="Methyltransf_25"/>
    <property type="match status" value="1"/>
</dbReference>
<dbReference type="STRING" id="159449.B4N89_41120"/>
<dbReference type="AlphaFoldDB" id="A0A1T3NJW0"/>